<sequence length="143" mass="14722">MVQPAARGRADPNSQRTSTNHHCVPRVGAIRHHGHTPTPTPSPKGTATPGDSAFHTQSSEVLPMDRKAVLEETLDLLMSGLRDEAKGPARAPLAAQIRAVSADLAALSADEGKAGDPVDELAARRAARGGATARLGRATGGQG</sequence>
<dbReference type="Proteomes" id="UP001157161">
    <property type="component" value="Unassembled WGS sequence"/>
</dbReference>
<name>A0AA37XI91_9MICO</name>
<gene>
    <name evidence="2" type="ORF">GCM10025875_35090</name>
</gene>
<dbReference type="EMBL" id="BSUM01000001">
    <property type="protein sequence ID" value="GMA33517.1"/>
    <property type="molecule type" value="Genomic_DNA"/>
</dbReference>
<keyword evidence="3" id="KW-1185">Reference proteome</keyword>
<protein>
    <submittedName>
        <fullName evidence="2">Uncharacterized protein</fullName>
    </submittedName>
</protein>
<organism evidence="2 3">
    <name type="scientific">Litorihabitans aurantiacus</name>
    <dbReference type="NCBI Taxonomy" id="1930061"/>
    <lineage>
        <taxon>Bacteria</taxon>
        <taxon>Bacillati</taxon>
        <taxon>Actinomycetota</taxon>
        <taxon>Actinomycetes</taxon>
        <taxon>Micrococcales</taxon>
        <taxon>Beutenbergiaceae</taxon>
        <taxon>Litorihabitans</taxon>
    </lineage>
</organism>
<dbReference type="AlphaFoldDB" id="A0AA37XI91"/>
<reference evidence="2" key="2">
    <citation type="submission" date="2023-02" db="EMBL/GenBank/DDBJ databases">
        <authorList>
            <person name="Sun Q."/>
            <person name="Mori K."/>
        </authorList>
    </citation>
    <scope>NUCLEOTIDE SEQUENCE</scope>
    <source>
        <strain evidence="2">NBRC 112290</strain>
    </source>
</reference>
<accession>A0AA37XI91</accession>
<reference evidence="2" key="1">
    <citation type="journal article" date="2014" name="Int. J. Syst. Evol. Microbiol.">
        <title>Complete genome sequence of Corynebacterium casei LMG S-19264T (=DSM 44701T), isolated from a smear-ripened cheese.</title>
        <authorList>
            <consortium name="US DOE Joint Genome Institute (JGI-PGF)"/>
            <person name="Walter F."/>
            <person name="Albersmeier A."/>
            <person name="Kalinowski J."/>
            <person name="Ruckert C."/>
        </authorList>
    </citation>
    <scope>NUCLEOTIDE SEQUENCE</scope>
    <source>
        <strain evidence="2">NBRC 112290</strain>
    </source>
</reference>
<feature type="compositionally biased region" description="Polar residues" evidence="1">
    <location>
        <begin position="12"/>
        <end position="21"/>
    </location>
</feature>
<evidence type="ECO:0000256" key="1">
    <source>
        <dbReference type="SAM" id="MobiDB-lite"/>
    </source>
</evidence>
<proteinExistence type="predicted"/>
<comment type="caution">
    <text evidence="2">The sequence shown here is derived from an EMBL/GenBank/DDBJ whole genome shotgun (WGS) entry which is preliminary data.</text>
</comment>
<feature type="region of interest" description="Disordered" evidence="1">
    <location>
        <begin position="1"/>
        <end position="64"/>
    </location>
</feature>
<evidence type="ECO:0000313" key="3">
    <source>
        <dbReference type="Proteomes" id="UP001157161"/>
    </source>
</evidence>
<evidence type="ECO:0000313" key="2">
    <source>
        <dbReference type="EMBL" id="GMA33517.1"/>
    </source>
</evidence>